<dbReference type="InterPro" id="IPR002938">
    <property type="entry name" value="FAD-bd"/>
</dbReference>
<keyword evidence="5" id="KW-0274">FAD</keyword>
<protein>
    <submittedName>
        <fullName evidence="9">Early conidial development-2</fullName>
    </submittedName>
</protein>
<dbReference type="PANTHER" id="PTHR47178">
    <property type="entry name" value="MONOOXYGENASE, FAD-BINDING"/>
    <property type="match status" value="1"/>
</dbReference>
<organism evidence="9 10">
    <name type="scientific">Diaporthe helianthi</name>
    <dbReference type="NCBI Taxonomy" id="158607"/>
    <lineage>
        <taxon>Eukaryota</taxon>
        <taxon>Fungi</taxon>
        <taxon>Dikarya</taxon>
        <taxon>Ascomycota</taxon>
        <taxon>Pezizomycotina</taxon>
        <taxon>Sordariomycetes</taxon>
        <taxon>Sordariomycetidae</taxon>
        <taxon>Diaporthales</taxon>
        <taxon>Diaporthaceae</taxon>
        <taxon>Diaporthe</taxon>
    </lineage>
</organism>
<proteinExistence type="inferred from homology"/>
<keyword evidence="6" id="KW-0560">Oxidoreductase</keyword>
<name>A0A2P5HW20_DIAHE</name>
<evidence type="ECO:0000256" key="2">
    <source>
        <dbReference type="ARBA" id="ARBA00005179"/>
    </source>
</evidence>
<comment type="cofactor">
    <cofactor evidence="1">
        <name>FAD</name>
        <dbReference type="ChEBI" id="CHEBI:57692"/>
    </cofactor>
</comment>
<feature type="domain" description="FAD-binding" evidence="8">
    <location>
        <begin position="316"/>
        <end position="350"/>
    </location>
</feature>
<evidence type="ECO:0000256" key="4">
    <source>
        <dbReference type="ARBA" id="ARBA00022630"/>
    </source>
</evidence>
<dbReference type="Proteomes" id="UP000094444">
    <property type="component" value="Unassembled WGS sequence"/>
</dbReference>
<dbReference type="PRINTS" id="PR00420">
    <property type="entry name" value="RNGMNOXGNASE"/>
</dbReference>
<dbReference type="GO" id="GO:0071949">
    <property type="term" value="F:FAD binding"/>
    <property type="evidence" value="ECO:0007669"/>
    <property type="project" value="InterPro"/>
</dbReference>
<dbReference type="AlphaFoldDB" id="A0A2P5HW20"/>
<dbReference type="STRING" id="158607.A0A2P5HW20"/>
<evidence type="ECO:0000313" key="9">
    <source>
        <dbReference type="EMBL" id="POS74459.1"/>
    </source>
</evidence>
<keyword evidence="7" id="KW-0503">Monooxygenase</keyword>
<dbReference type="Gene3D" id="3.50.50.60">
    <property type="entry name" value="FAD/NAD(P)-binding domain"/>
    <property type="match status" value="1"/>
</dbReference>
<dbReference type="SUPFAM" id="SSF51905">
    <property type="entry name" value="FAD/NAD(P)-binding domain"/>
    <property type="match status" value="1"/>
</dbReference>
<keyword evidence="4" id="KW-0285">Flavoprotein</keyword>
<comment type="caution">
    <text evidence="9">The sequence shown here is derived from an EMBL/GenBank/DDBJ whole genome shotgun (WGS) entry which is preliminary data.</text>
</comment>
<dbReference type="PANTHER" id="PTHR47178:SF4">
    <property type="entry name" value="FAD-DEPENDENT MONOOXYGENASE APTC"/>
    <property type="match status" value="1"/>
</dbReference>
<comment type="similarity">
    <text evidence="3">Belongs to the paxM FAD-dependent monooxygenase family.</text>
</comment>
<evidence type="ECO:0000256" key="3">
    <source>
        <dbReference type="ARBA" id="ARBA00007992"/>
    </source>
</evidence>
<reference evidence="9" key="1">
    <citation type="submission" date="2017-09" db="EMBL/GenBank/DDBJ databases">
        <title>Polyketide synthases of a Diaporthe helianthi virulent isolate.</title>
        <authorList>
            <person name="Baroncelli R."/>
        </authorList>
    </citation>
    <scope>NUCLEOTIDE SEQUENCE [LARGE SCALE GENOMIC DNA]</scope>
    <source>
        <strain evidence="9">7/96</strain>
    </source>
</reference>
<evidence type="ECO:0000256" key="5">
    <source>
        <dbReference type="ARBA" id="ARBA00022827"/>
    </source>
</evidence>
<evidence type="ECO:0000256" key="6">
    <source>
        <dbReference type="ARBA" id="ARBA00023002"/>
    </source>
</evidence>
<keyword evidence="10" id="KW-1185">Reference proteome</keyword>
<dbReference type="InParanoid" id="A0A2P5HW20"/>
<feature type="domain" description="FAD-binding" evidence="8">
    <location>
        <begin position="5"/>
        <end position="168"/>
    </location>
</feature>
<evidence type="ECO:0000256" key="7">
    <source>
        <dbReference type="ARBA" id="ARBA00023033"/>
    </source>
</evidence>
<comment type="pathway">
    <text evidence="2">Secondary metabolite biosynthesis.</text>
</comment>
<accession>A0A2P5HW20</accession>
<dbReference type="EMBL" id="MAVT02000626">
    <property type="protein sequence ID" value="POS74459.1"/>
    <property type="molecule type" value="Genomic_DNA"/>
</dbReference>
<evidence type="ECO:0000313" key="10">
    <source>
        <dbReference type="Proteomes" id="UP000094444"/>
    </source>
</evidence>
<dbReference type="GO" id="GO:0004497">
    <property type="term" value="F:monooxygenase activity"/>
    <property type="evidence" value="ECO:0007669"/>
    <property type="project" value="UniProtKB-KW"/>
</dbReference>
<evidence type="ECO:0000259" key="8">
    <source>
        <dbReference type="Pfam" id="PF01494"/>
    </source>
</evidence>
<dbReference type="Pfam" id="PF01494">
    <property type="entry name" value="FAD_binding_3"/>
    <property type="match status" value="2"/>
</dbReference>
<evidence type="ECO:0000256" key="1">
    <source>
        <dbReference type="ARBA" id="ARBA00001974"/>
    </source>
</evidence>
<sequence>MPQAPISIIGAGIGGLTLARCLRHHGIPSILYEKMSSAPHHHYGITLNASSYRPLLDVLDLDETTFRRRVAVDNANGGSGHISPQAVINPVDAAGSPSTCFRAHRGRLERLLREGLEIKWGHALEQVEQTPTSGAGTALLFQDGRRVETRGSGVVGADGPHSRLRQCLLSPEVAALDVLPIVAYNGKRRVDRATFDNAYAPYMKGSNELETRREGSVVMNISIIEFNENSVDLSWTYSRPARGPHDTLHRPNRSAAEASSHPEDLYAELGALSGLEPPFNNAFNDVDKIRQDRVLHWLMRTGLVSLLNLQALAQRGIFFIGDAIHAEPILGGQGANAAMVDGFQLAGCIASCGVAGISSWYERQFSRWETGSLRAKSY</sequence>
<dbReference type="InterPro" id="IPR036188">
    <property type="entry name" value="FAD/NAD-bd_sf"/>
</dbReference>
<gene>
    <name evidence="9" type="ORF">DHEL01_v207151</name>
</gene>
<dbReference type="OrthoDB" id="655030at2759"/>